<keyword evidence="5" id="KW-1185">Reference proteome</keyword>
<reference evidence="4 5" key="1">
    <citation type="submission" date="2015-04" db="EMBL/GenBank/DDBJ databases">
        <title>Complete Genome Sequence of Kosmotoga pacifica SLHLJ1.</title>
        <authorList>
            <person name="Jiang L.J."/>
            <person name="Shao Z.Z."/>
            <person name="Jebbar M."/>
        </authorList>
    </citation>
    <scope>NUCLEOTIDE SEQUENCE [LARGE SCALE GENOMIC DNA]</scope>
    <source>
        <strain evidence="4 5">SLHLJ1</strain>
    </source>
</reference>
<keyword evidence="3" id="KW-0472">Membrane</keyword>
<organism evidence="4 5">
    <name type="scientific">Kosmotoga pacifica</name>
    <dbReference type="NCBI Taxonomy" id="1330330"/>
    <lineage>
        <taxon>Bacteria</taxon>
        <taxon>Thermotogati</taxon>
        <taxon>Thermotogota</taxon>
        <taxon>Thermotogae</taxon>
        <taxon>Kosmotogales</taxon>
        <taxon>Kosmotogaceae</taxon>
        <taxon>Kosmotoga</taxon>
    </lineage>
</organism>
<dbReference type="PANTHER" id="PTHR30332">
    <property type="entry name" value="PROBABLE GENERAL SECRETION PATHWAY PROTEIN D"/>
    <property type="match status" value="1"/>
</dbReference>
<dbReference type="GO" id="GO:0015627">
    <property type="term" value="C:type II protein secretion system complex"/>
    <property type="evidence" value="ECO:0007669"/>
    <property type="project" value="TreeGrafter"/>
</dbReference>
<evidence type="ECO:0000313" key="5">
    <source>
        <dbReference type="Proteomes" id="UP000035159"/>
    </source>
</evidence>
<dbReference type="STRING" id="1330330.IX53_08945"/>
<dbReference type="PATRIC" id="fig|1330330.3.peg.1819"/>
<dbReference type="Proteomes" id="UP000035159">
    <property type="component" value="Chromosome"/>
</dbReference>
<dbReference type="OrthoDB" id="9779724at2"/>
<proteinExistence type="predicted"/>
<evidence type="ECO:0000313" key="4">
    <source>
        <dbReference type="EMBL" id="AKI97925.1"/>
    </source>
</evidence>
<dbReference type="GO" id="GO:0016020">
    <property type="term" value="C:membrane"/>
    <property type="evidence" value="ECO:0007669"/>
    <property type="project" value="UniProtKB-SubCell"/>
</dbReference>
<sequence>MKKHVVILLVLISVVFTFPNSLKTLVPSMDELSTIITLTFTGNVSEFDYELQSNPSKTIYTLTLNGIEGKDMDLPLRAGTVEGLWTRDLGDRYSVNVALLIPAKKEPDIIVKEKSIILRFWRSNVKVSIDKFSTFGMKLGSALTYLMSSEILDLSYVVTPSVRDLQLNVGFTSIYPEDILRNILISLGSEVSYAYFTDGTLYVGTPEEVKKVVNAFWKTYTGVDIGQEVDGQNQLELLRKALPINAFLEYIPNESIVLAFGDLETHMMISKLLTSAYVRTEYIIETTLQDSYDSFLNIAQKVNSALFDNKITITSVPELYRLVLSGNKRDVERLKEYLDNYAATLKSEAEKSRLKVVTVNLPENFGIVEDVLSTGRGTTVTLVDLIVELLKGYIPEEKIEVDRTFESLGKVTFKIPETYAELLKEVVSDISIKSQNIGYRIIKTKYIDPQIIEHVQKLASVEIEALGEKGGYIIKGVKRNIDVAEYLISDFSGGSTQNIEGKFIQLKDPEGFDAVKSFLEKFFQKNGLNSEDYTVESVAGRLIYIEAPSNVLISALQELGRYEKQLFDEAVEEFVELPHLVYEGGIGDLLDAMFKGQLDYIYVPSVELLIIRGSKENVARIKDFIEKMRPGIESKLKASKATGERKSVFISKIPGWDVEKFKSYFEQFLGSDVFSTLKVIEADAGYYIIAESNVTESIKDEVERLKEIESPYYTTVEDLPPVQELLSLFESLGINVNIMPVDNRYIIVGTRDNVLRAQQMLKQIQSGYEKTGVATQTEEEGMLYEFVDIPEDTLDDFQSILDKLGISVELIKSPTGVLVIGYSDAVDRALETIDKILQRRAEEQDRAIEKGYAVLRKVSGVDLDALKTLVSSFSYNISLVPAADNIVVVGPERDIEEFLKLYQELSSAEKSFAFVEKSLSREEIQSIINTLELQLKLLETTNKFIVYGDPVSISTLQRLIENVTAESAISTETVITVEGTPVTPVMKEARVIESPVSAQTLSTITKELGLEISLHETDRGLVATGTPSQLDRFEELLDSLTGLPEFPESRFVLVPSPLPFSAEKLEEQFKSLQLQVKVFDSAPFGYILIGPAADIKSATQFVEYLKKQGQTRTEIYELPPAVTYESVESLLKATGFNLTLSEVGNSVVITGKDEDVSLALSLLSGFAEKAQRGGFTYKLVSKPSGISTDELKTALKSIGYNVNLLDFAGLVVLIGTPEEVKNSEEFIKYISPEPSMAATEEEKSYEIVGIPEGFSVTDVQTIVRKIGIEVEIVSAGEATLLVGSSEAIADAKGIIATLSSLGRKPEELVEYSYNTRKVIMSSSALSISSLEPISTNLPATSIASTAMPTLFSRSFSSTSESVVGSVSTL</sequence>
<accession>A0A0G2Z8I8</accession>
<evidence type="ECO:0008006" key="6">
    <source>
        <dbReference type="Google" id="ProtNLM"/>
    </source>
</evidence>
<dbReference type="KEGG" id="kpf:IX53_08945"/>
<protein>
    <recommendedName>
        <fullName evidence="6">Type II and III secretion system protein</fullName>
    </recommendedName>
</protein>
<gene>
    <name evidence="4" type="ORF">IX53_08945</name>
</gene>
<evidence type="ECO:0000256" key="1">
    <source>
        <dbReference type="ARBA" id="ARBA00004370"/>
    </source>
</evidence>
<dbReference type="EMBL" id="CP011232">
    <property type="protein sequence ID" value="AKI97925.1"/>
    <property type="molecule type" value="Genomic_DNA"/>
</dbReference>
<dbReference type="RefSeq" id="WP_047755060.1">
    <property type="nucleotide sequence ID" value="NZ_CP011232.1"/>
</dbReference>
<dbReference type="InterPro" id="IPR050810">
    <property type="entry name" value="Bact_Secretion_Sys_Channel"/>
</dbReference>
<dbReference type="PANTHER" id="PTHR30332:SF24">
    <property type="entry name" value="SECRETIN GSPD-RELATED"/>
    <property type="match status" value="1"/>
</dbReference>
<keyword evidence="2" id="KW-0732">Signal</keyword>
<evidence type="ECO:0000256" key="2">
    <source>
        <dbReference type="ARBA" id="ARBA00022729"/>
    </source>
</evidence>
<evidence type="ECO:0000256" key="3">
    <source>
        <dbReference type="ARBA" id="ARBA00023136"/>
    </source>
</evidence>
<comment type="subcellular location">
    <subcellularLocation>
        <location evidence="1">Membrane</location>
    </subcellularLocation>
</comment>
<name>A0A0G2Z8I8_9BACT</name>
<dbReference type="GO" id="GO:0009306">
    <property type="term" value="P:protein secretion"/>
    <property type="evidence" value="ECO:0007669"/>
    <property type="project" value="TreeGrafter"/>
</dbReference>